<proteinExistence type="predicted"/>
<reference evidence="2 3" key="1">
    <citation type="journal article" date="2024" name="G3 (Bethesda)">
        <title>Genome assembly of Hibiscus sabdariffa L. provides insights into metabolisms of medicinal natural products.</title>
        <authorList>
            <person name="Kim T."/>
        </authorList>
    </citation>
    <scope>NUCLEOTIDE SEQUENCE [LARGE SCALE GENOMIC DNA]</scope>
    <source>
        <strain evidence="2">TK-2024</strain>
        <tissue evidence="2">Old leaves</tissue>
    </source>
</reference>
<keyword evidence="1" id="KW-1133">Transmembrane helix</keyword>
<keyword evidence="1" id="KW-0472">Membrane</keyword>
<sequence>MCIVEGKRKGKMGGIRMRVMKGGGDGGERVEKLKSSKTKLWMIRTTTLVLLWTCIVQLTALGNTWGPRLLKDWPSCYSHQDSSVSVVEDKDPSVLAVFFVPKGSIRTMDT</sequence>
<dbReference type="Proteomes" id="UP001396334">
    <property type="component" value="Unassembled WGS sequence"/>
</dbReference>
<evidence type="ECO:0000256" key="1">
    <source>
        <dbReference type="SAM" id="Phobius"/>
    </source>
</evidence>
<organism evidence="2 3">
    <name type="scientific">Hibiscus sabdariffa</name>
    <name type="common">roselle</name>
    <dbReference type="NCBI Taxonomy" id="183260"/>
    <lineage>
        <taxon>Eukaryota</taxon>
        <taxon>Viridiplantae</taxon>
        <taxon>Streptophyta</taxon>
        <taxon>Embryophyta</taxon>
        <taxon>Tracheophyta</taxon>
        <taxon>Spermatophyta</taxon>
        <taxon>Magnoliopsida</taxon>
        <taxon>eudicotyledons</taxon>
        <taxon>Gunneridae</taxon>
        <taxon>Pentapetalae</taxon>
        <taxon>rosids</taxon>
        <taxon>malvids</taxon>
        <taxon>Malvales</taxon>
        <taxon>Malvaceae</taxon>
        <taxon>Malvoideae</taxon>
        <taxon>Hibiscus</taxon>
    </lineage>
</organism>
<keyword evidence="1" id="KW-0812">Transmembrane</keyword>
<evidence type="ECO:0000313" key="2">
    <source>
        <dbReference type="EMBL" id="KAK9044883.1"/>
    </source>
</evidence>
<keyword evidence="3" id="KW-1185">Reference proteome</keyword>
<protein>
    <submittedName>
        <fullName evidence="2">Uncharacterized protein</fullName>
    </submittedName>
</protein>
<evidence type="ECO:0000313" key="3">
    <source>
        <dbReference type="Proteomes" id="UP001396334"/>
    </source>
</evidence>
<name>A0ABR2U581_9ROSI</name>
<gene>
    <name evidence="2" type="ORF">V6N11_058774</name>
</gene>
<comment type="caution">
    <text evidence="2">The sequence shown here is derived from an EMBL/GenBank/DDBJ whole genome shotgun (WGS) entry which is preliminary data.</text>
</comment>
<dbReference type="EMBL" id="JBBPBN010000002">
    <property type="protein sequence ID" value="KAK9044883.1"/>
    <property type="molecule type" value="Genomic_DNA"/>
</dbReference>
<feature type="transmembrane region" description="Helical" evidence="1">
    <location>
        <begin position="41"/>
        <end position="61"/>
    </location>
</feature>
<accession>A0ABR2U581</accession>